<name>A0ABZ1STF9_9ACTN</name>
<dbReference type="RefSeq" id="WP_328709807.1">
    <property type="nucleotide sequence ID" value="NZ_CP108085.1"/>
</dbReference>
<gene>
    <name evidence="2" type="ORF">OG913_04500</name>
</gene>
<protein>
    <recommendedName>
        <fullName evidence="4">DUF423 domain-containing protein</fullName>
    </recommendedName>
</protein>
<evidence type="ECO:0000256" key="1">
    <source>
        <dbReference type="SAM" id="Phobius"/>
    </source>
</evidence>
<keyword evidence="1" id="KW-0812">Transmembrane</keyword>
<accession>A0ABZ1STF9</accession>
<reference evidence="2" key="1">
    <citation type="submission" date="2022-10" db="EMBL/GenBank/DDBJ databases">
        <title>The complete genomes of actinobacterial strains from the NBC collection.</title>
        <authorList>
            <person name="Joergensen T.S."/>
            <person name="Alvarez Arevalo M."/>
            <person name="Sterndorff E.B."/>
            <person name="Faurdal D."/>
            <person name="Vuksanovic O."/>
            <person name="Mourched A.-S."/>
            <person name="Charusanti P."/>
            <person name="Shaw S."/>
            <person name="Blin K."/>
            <person name="Weber T."/>
        </authorList>
    </citation>
    <scope>NUCLEOTIDE SEQUENCE</scope>
    <source>
        <strain evidence="2">NBC_00254</strain>
    </source>
</reference>
<evidence type="ECO:0000313" key="3">
    <source>
        <dbReference type="Proteomes" id="UP001432011"/>
    </source>
</evidence>
<dbReference type="Proteomes" id="UP001432011">
    <property type="component" value="Chromosome"/>
</dbReference>
<keyword evidence="3" id="KW-1185">Reference proteome</keyword>
<feature type="transmembrane region" description="Helical" evidence="1">
    <location>
        <begin position="45"/>
        <end position="65"/>
    </location>
</feature>
<organism evidence="2 3">
    <name type="scientific">Microbispora hainanensis</name>
    <dbReference type="NCBI Taxonomy" id="568844"/>
    <lineage>
        <taxon>Bacteria</taxon>
        <taxon>Bacillati</taxon>
        <taxon>Actinomycetota</taxon>
        <taxon>Actinomycetes</taxon>
        <taxon>Streptosporangiales</taxon>
        <taxon>Streptosporangiaceae</taxon>
        <taxon>Microbispora</taxon>
    </lineage>
</organism>
<feature type="transmembrane region" description="Helical" evidence="1">
    <location>
        <begin position="19"/>
        <end position="39"/>
    </location>
</feature>
<dbReference type="EMBL" id="CP108085">
    <property type="protein sequence ID" value="WUP76290.1"/>
    <property type="molecule type" value="Genomic_DNA"/>
</dbReference>
<keyword evidence="1" id="KW-0472">Membrane</keyword>
<proteinExistence type="predicted"/>
<evidence type="ECO:0000313" key="2">
    <source>
        <dbReference type="EMBL" id="WUP76290.1"/>
    </source>
</evidence>
<evidence type="ECO:0008006" key="4">
    <source>
        <dbReference type="Google" id="ProtNLM"/>
    </source>
</evidence>
<keyword evidence="1" id="KW-1133">Transmembrane helix</keyword>
<sequence>MFLAVAGGLTRTAGNRVTLALGLVGGLAYALASATIAFTDRFDPLFPIGSLIGVWAVAVGVVAMIRK</sequence>